<organism evidence="2">
    <name type="scientific">Kwoniella dejecticola CBS 10117</name>
    <dbReference type="NCBI Taxonomy" id="1296121"/>
    <lineage>
        <taxon>Eukaryota</taxon>
        <taxon>Fungi</taxon>
        <taxon>Dikarya</taxon>
        <taxon>Basidiomycota</taxon>
        <taxon>Agaricomycotina</taxon>
        <taxon>Tremellomycetes</taxon>
        <taxon>Tremellales</taxon>
        <taxon>Cryptococcaceae</taxon>
        <taxon>Kwoniella</taxon>
    </lineage>
</organism>
<feature type="compositionally biased region" description="Basic and acidic residues" evidence="1">
    <location>
        <begin position="75"/>
        <end position="96"/>
    </location>
</feature>
<dbReference type="AlphaFoldDB" id="A0A1A5ZVP8"/>
<evidence type="ECO:0000256" key="1">
    <source>
        <dbReference type="SAM" id="MobiDB-lite"/>
    </source>
</evidence>
<reference evidence="3" key="3">
    <citation type="submission" date="2024-02" db="EMBL/GenBank/DDBJ databases">
        <title>Comparative genomics of Cryptococcus and Kwoniella reveals pathogenesis evolution and contrasting modes of karyotype evolution via chromosome fusion or intercentromeric recombination.</title>
        <authorList>
            <person name="Coelho M.A."/>
            <person name="David-Palma M."/>
            <person name="Shea T."/>
            <person name="Bowers K."/>
            <person name="McGinley-Smith S."/>
            <person name="Mohammad A.W."/>
            <person name="Gnirke A."/>
            <person name="Yurkov A.M."/>
            <person name="Nowrousian M."/>
            <person name="Sun S."/>
            <person name="Cuomo C.A."/>
            <person name="Heitman J."/>
        </authorList>
    </citation>
    <scope>NUCLEOTIDE SEQUENCE</scope>
    <source>
        <strain evidence="3">CBS 10117</strain>
    </source>
</reference>
<reference evidence="3" key="2">
    <citation type="submission" date="2013-07" db="EMBL/GenBank/DDBJ databases">
        <authorList>
            <consortium name="The Broad Institute Genome Sequencing Platform"/>
            <person name="Cuomo C."/>
            <person name="Litvintseva A."/>
            <person name="Chen Y."/>
            <person name="Heitman J."/>
            <person name="Sun S."/>
            <person name="Springer D."/>
            <person name="Dromer F."/>
            <person name="Young S.K."/>
            <person name="Zeng Q."/>
            <person name="Gargeya S."/>
            <person name="Fitzgerald M."/>
            <person name="Abouelleil A."/>
            <person name="Alvarado L."/>
            <person name="Berlin A.M."/>
            <person name="Chapman S.B."/>
            <person name="Dewar J."/>
            <person name="Goldberg J."/>
            <person name="Griggs A."/>
            <person name="Gujja S."/>
            <person name="Hansen M."/>
            <person name="Howarth C."/>
            <person name="Imamovic A."/>
            <person name="Larimer J."/>
            <person name="McCowan C."/>
            <person name="Murphy C."/>
            <person name="Pearson M."/>
            <person name="Priest M."/>
            <person name="Roberts A."/>
            <person name="Saif S."/>
            <person name="Shea T."/>
            <person name="Sykes S."/>
            <person name="Wortman J."/>
            <person name="Nusbaum C."/>
            <person name="Birren B."/>
        </authorList>
    </citation>
    <scope>NUCLEOTIDE SEQUENCE</scope>
    <source>
        <strain evidence="3">CBS 10117</strain>
    </source>
</reference>
<dbReference type="EMBL" id="CP144539">
    <property type="protein sequence ID" value="WWC65170.1"/>
    <property type="molecule type" value="Genomic_DNA"/>
</dbReference>
<feature type="compositionally biased region" description="Low complexity" evidence="1">
    <location>
        <begin position="1"/>
        <end position="25"/>
    </location>
</feature>
<dbReference type="EMBL" id="KI894036">
    <property type="protein sequence ID" value="OBR81879.1"/>
    <property type="molecule type" value="Genomic_DNA"/>
</dbReference>
<dbReference type="Proteomes" id="UP000078595">
    <property type="component" value="Chromosome 10"/>
</dbReference>
<keyword evidence="4" id="KW-1185">Reference proteome</keyword>
<feature type="compositionally biased region" description="Polar residues" evidence="1">
    <location>
        <begin position="29"/>
        <end position="39"/>
    </location>
</feature>
<name>A0A1A5ZVP8_9TREE</name>
<evidence type="ECO:0000313" key="2">
    <source>
        <dbReference type="EMBL" id="OBR81879.1"/>
    </source>
</evidence>
<sequence>MVSHPTNTNTSTITVTNTNSNSNTRNNKRQYPSNENGNSPFSHVAPCPLPLPSIFASALQHPYPYPYSHAHAHRYHDPSIRNPDRGRERSPGERHPPLYTAPPFTSNPLSYPPPGAIVSPSSATQPSFTYQPHQHRFQQQQQTQPQREIKFIFETGRKEPKAKKFKPPKDAARGSSTEGRKILTSKSVKDPNIAANRRPKPAPLNFDKPPAKQMMGLDHSTHMPSPPLTAGLLPHRELPQVSDYPPYEDYIRPSVNVDSYRFPVATTLHRGNTHGPAHRQHDTRPPTMLMTMNVSRSDPFESPPLPIDAPIPKAPLQAYTPVFEDGNRSFLDDDPDGEHEMEIDFAYQPSTDAVGLGLGLELGLRVELDDAENKEMMDFIPRKPSLTFMMDSDSSDRDVDDEVEVVATPSERRGLIGLGL</sequence>
<feature type="compositionally biased region" description="Basic and acidic residues" evidence="1">
    <location>
        <begin position="147"/>
        <end position="159"/>
    </location>
</feature>
<feature type="region of interest" description="Disordered" evidence="1">
    <location>
        <begin position="1"/>
        <end position="39"/>
    </location>
</feature>
<dbReference type="RefSeq" id="XP_018259721.1">
    <property type="nucleotide sequence ID" value="XM_018411053.1"/>
</dbReference>
<feature type="region of interest" description="Disordered" evidence="1">
    <location>
        <begin position="120"/>
        <end position="208"/>
    </location>
</feature>
<feature type="compositionally biased region" description="Polar residues" evidence="1">
    <location>
        <begin position="120"/>
        <end position="130"/>
    </location>
</feature>
<dbReference type="VEuPathDB" id="FungiDB:I303_07789"/>
<evidence type="ECO:0000313" key="4">
    <source>
        <dbReference type="Proteomes" id="UP000078595"/>
    </source>
</evidence>
<reference evidence="2" key="1">
    <citation type="submission" date="2013-07" db="EMBL/GenBank/DDBJ databases">
        <title>The Genome Sequence of Cryptococcus dejecticola CBS10117.</title>
        <authorList>
            <consortium name="The Broad Institute Genome Sequencing Platform"/>
            <person name="Cuomo C."/>
            <person name="Litvintseva A."/>
            <person name="Chen Y."/>
            <person name="Heitman J."/>
            <person name="Sun S."/>
            <person name="Springer D."/>
            <person name="Dromer F."/>
            <person name="Young S.K."/>
            <person name="Zeng Q."/>
            <person name="Gargeya S."/>
            <person name="Fitzgerald M."/>
            <person name="Abouelleil A."/>
            <person name="Alvarado L."/>
            <person name="Berlin A.M."/>
            <person name="Chapman S.B."/>
            <person name="Dewar J."/>
            <person name="Goldberg J."/>
            <person name="Griggs A."/>
            <person name="Gujja S."/>
            <person name="Hansen M."/>
            <person name="Howarth C."/>
            <person name="Imamovic A."/>
            <person name="Larimer J."/>
            <person name="McCowan C."/>
            <person name="Murphy C."/>
            <person name="Pearson M."/>
            <person name="Priest M."/>
            <person name="Roberts A."/>
            <person name="Saif S."/>
            <person name="Shea T."/>
            <person name="Sykes S."/>
            <person name="Wortman J."/>
            <person name="Nusbaum C."/>
            <person name="Birren B."/>
        </authorList>
    </citation>
    <scope>NUCLEOTIDE SEQUENCE [LARGE SCALE GENOMIC DNA]</scope>
    <source>
        <strain evidence="2">CBS 10117</strain>
    </source>
</reference>
<evidence type="ECO:0000313" key="3">
    <source>
        <dbReference type="EMBL" id="WWC65170.1"/>
    </source>
</evidence>
<gene>
    <name evidence="2" type="ORF">I303_07789</name>
    <name evidence="3" type="ORF">I303_107784</name>
</gene>
<accession>A0A1A5ZVP8</accession>
<dbReference type="GeneID" id="28971488"/>
<dbReference type="KEGG" id="kdj:28971488"/>
<feature type="region of interest" description="Disordered" evidence="1">
    <location>
        <begin position="74"/>
        <end position="103"/>
    </location>
</feature>
<feature type="compositionally biased region" description="Low complexity" evidence="1">
    <location>
        <begin position="137"/>
        <end position="146"/>
    </location>
</feature>
<dbReference type="OrthoDB" id="2565286at2759"/>
<protein>
    <submittedName>
        <fullName evidence="2">Uncharacterized protein</fullName>
    </submittedName>
</protein>
<proteinExistence type="predicted"/>